<evidence type="ECO:0000259" key="1">
    <source>
        <dbReference type="PROSITE" id="PS50181"/>
    </source>
</evidence>
<reference evidence="2" key="1">
    <citation type="journal article" date="2019" name="BMC Genomics">
        <title>A new reference genome for Sorghum bicolor reveals high levels of sequence similarity between sweet and grain genotypes: implications for the genetics of sugar metabolism.</title>
        <authorList>
            <person name="Cooper E.A."/>
            <person name="Brenton Z.W."/>
            <person name="Flinn B.S."/>
            <person name="Jenkins J."/>
            <person name="Shu S."/>
            <person name="Flowers D."/>
            <person name="Luo F."/>
            <person name="Wang Y."/>
            <person name="Xia P."/>
            <person name="Barry K."/>
            <person name="Daum C."/>
            <person name="Lipzen A."/>
            <person name="Yoshinaga Y."/>
            <person name="Schmutz J."/>
            <person name="Saski C."/>
            <person name="Vermerris W."/>
            <person name="Kresovich S."/>
        </authorList>
    </citation>
    <scope>NUCLEOTIDE SEQUENCE</scope>
</reference>
<evidence type="ECO:0000313" key="3">
    <source>
        <dbReference type="Proteomes" id="UP000807115"/>
    </source>
</evidence>
<feature type="domain" description="F-box" evidence="1">
    <location>
        <begin position="23"/>
        <end position="59"/>
    </location>
</feature>
<dbReference type="InterPro" id="IPR053781">
    <property type="entry name" value="F-box_AtFBL13-like"/>
</dbReference>
<dbReference type="CDD" id="cd22160">
    <property type="entry name" value="F-box_AtFBL13-like"/>
    <property type="match status" value="1"/>
</dbReference>
<dbReference type="Proteomes" id="UP000807115">
    <property type="component" value="Chromosome 4"/>
</dbReference>
<organism evidence="2 3">
    <name type="scientific">Sorghum bicolor</name>
    <name type="common">Sorghum</name>
    <name type="synonym">Sorghum vulgare</name>
    <dbReference type="NCBI Taxonomy" id="4558"/>
    <lineage>
        <taxon>Eukaryota</taxon>
        <taxon>Viridiplantae</taxon>
        <taxon>Streptophyta</taxon>
        <taxon>Embryophyta</taxon>
        <taxon>Tracheophyta</taxon>
        <taxon>Spermatophyta</taxon>
        <taxon>Magnoliopsida</taxon>
        <taxon>Liliopsida</taxon>
        <taxon>Poales</taxon>
        <taxon>Poaceae</taxon>
        <taxon>PACMAD clade</taxon>
        <taxon>Panicoideae</taxon>
        <taxon>Andropogonodae</taxon>
        <taxon>Andropogoneae</taxon>
        <taxon>Sorghinae</taxon>
        <taxon>Sorghum</taxon>
    </lineage>
</organism>
<comment type="caution">
    <text evidence="2">The sequence shown here is derived from an EMBL/GenBank/DDBJ whole genome shotgun (WGS) entry which is preliminary data.</text>
</comment>
<dbReference type="InterPro" id="IPR032675">
    <property type="entry name" value="LRR_dom_sf"/>
</dbReference>
<dbReference type="InterPro" id="IPR053772">
    <property type="entry name" value="At1g61320/At1g61330-like"/>
</dbReference>
<dbReference type="SUPFAM" id="SSF81383">
    <property type="entry name" value="F-box domain"/>
    <property type="match status" value="1"/>
</dbReference>
<dbReference type="Gene3D" id="1.20.1280.50">
    <property type="match status" value="1"/>
</dbReference>
<dbReference type="PROSITE" id="PS50181">
    <property type="entry name" value="FBOX"/>
    <property type="match status" value="1"/>
</dbReference>
<name>A0A921UH72_SORBI</name>
<dbReference type="InterPro" id="IPR055357">
    <property type="entry name" value="LRR_At1g61320_AtMIF1"/>
</dbReference>
<dbReference type="PANTHER" id="PTHR34145:SF61">
    <property type="entry name" value="OS07G0161500 PROTEIN"/>
    <property type="match status" value="1"/>
</dbReference>
<dbReference type="Pfam" id="PF00646">
    <property type="entry name" value="F-box"/>
    <property type="match status" value="1"/>
</dbReference>
<reference evidence="2" key="2">
    <citation type="submission" date="2020-10" db="EMBL/GenBank/DDBJ databases">
        <authorList>
            <person name="Cooper E.A."/>
            <person name="Brenton Z.W."/>
            <person name="Flinn B.S."/>
            <person name="Jenkins J."/>
            <person name="Shu S."/>
            <person name="Flowers D."/>
            <person name="Luo F."/>
            <person name="Wang Y."/>
            <person name="Xia P."/>
            <person name="Barry K."/>
            <person name="Daum C."/>
            <person name="Lipzen A."/>
            <person name="Yoshinaga Y."/>
            <person name="Schmutz J."/>
            <person name="Saski C."/>
            <person name="Vermerris W."/>
            <person name="Kresovich S."/>
        </authorList>
    </citation>
    <scope>NUCLEOTIDE SEQUENCE</scope>
</reference>
<accession>A0A921UH72</accession>
<dbReference type="AlphaFoldDB" id="A0A921UH72"/>
<protein>
    <recommendedName>
        <fullName evidence="1">F-box domain-containing protein</fullName>
    </recommendedName>
</protein>
<dbReference type="InterPro" id="IPR001810">
    <property type="entry name" value="F-box_dom"/>
</dbReference>
<dbReference type="Gene3D" id="3.80.10.10">
    <property type="entry name" value="Ribonuclease Inhibitor"/>
    <property type="match status" value="1"/>
</dbReference>
<proteinExistence type="predicted"/>
<dbReference type="Pfam" id="PF23622">
    <property type="entry name" value="LRR_At1g61320_AtMIF1"/>
    <property type="match status" value="1"/>
</dbReference>
<dbReference type="InterPro" id="IPR036047">
    <property type="entry name" value="F-box-like_dom_sf"/>
</dbReference>
<gene>
    <name evidence="2" type="ORF">BDA96_04G051600</name>
</gene>
<evidence type="ECO:0000313" key="2">
    <source>
        <dbReference type="EMBL" id="KAG0531778.1"/>
    </source>
</evidence>
<dbReference type="EMBL" id="CM027683">
    <property type="protein sequence ID" value="KAG0531778.1"/>
    <property type="molecule type" value="Genomic_DNA"/>
</dbReference>
<sequence length="502" mass="57355">MADKKSFLKLKKNGPLVKTKRSRLELSDLPMEILHSIVSRLPIREAVRTSILSKHWKRVWCCRAKLKFTFRSLVYKKRSGIPRFSISEQVFIQMVDAILKQHSGIGVEKMKVLFSPLNNDHAEHIDRWVQFAVASKTKQLTFDFEAQIPKKESYSFPFQIFNAANGSHLQSLKLGSVSLQYPSNIKFLLNLKKLELVDVNIDNDNLELMLSACNVLEFFGISGCKILTSLHIPRHSKHLKGLKVSLCPLLQVIELNSGLITLEYEGSLIPLGPPSTLRNICIKSLDIHSSIAYIFTELASTLPCLEKLTLKCPELKRTTLPNKTLKFLYLRHLRLELIFVSRRKSADVLDLAKFLDAAPLMEELEVHMWMDYKLERYRKHHGELRNLPLHPHSHLKMVYITGFYGQKDQLELALHVLRVSTALEAMKIDPRPVVGCITQDLGMEDGLCFIDGYKIARKYLHKADGRGVVDVVKVSRDVKNIWPCNDIHPYWLSAATTGLNIS</sequence>
<dbReference type="PANTHER" id="PTHR34145">
    <property type="entry name" value="OS02G0105600 PROTEIN"/>
    <property type="match status" value="1"/>
</dbReference>
<dbReference type="SUPFAM" id="SSF52047">
    <property type="entry name" value="RNI-like"/>
    <property type="match status" value="1"/>
</dbReference>